<dbReference type="OrthoDB" id="1550976at2"/>
<keyword evidence="2" id="KW-1185">Reference proteome</keyword>
<protein>
    <submittedName>
        <fullName evidence="1">Nucleoside/nucleotide kinase family protein</fullName>
    </submittedName>
</protein>
<keyword evidence="1" id="KW-0808">Transferase</keyword>
<comment type="caution">
    <text evidence="1">The sequence shown here is derived from an EMBL/GenBank/DDBJ whole genome shotgun (WGS) entry which is preliminary data.</text>
</comment>
<dbReference type="InterPro" id="IPR027417">
    <property type="entry name" value="P-loop_NTPase"/>
</dbReference>
<name>A0A418ZQ40_9RHOB</name>
<dbReference type="Proteomes" id="UP000285530">
    <property type="component" value="Unassembled WGS sequence"/>
</dbReference>
<evidence type="ECO:0000313" key="2">
    <source>
        <dbReference type="Proteomes" id="UP000285530"/>
    </source>
</evidence>
<dbReference type="RefSeq" id="WP_119887642.1">
    <property type="nucleotide sequence ID" value="NZ_CP067169.1"/>
</dbReference>
<dbReference type="EMBL" id="QZEV01000137">
    <property type="protein sequence ID" value="RJK97347.1"/>
    <property type="molecule type" value="Genomic_DNA"/>
</dbReference>
<dbReference type="GO" id="GO:0016301">
    <property type="term" value="F:kinase activity"/>
    <property type="evidence" value="ECO:0007669"/>
    <property type="project" value="UniProtKB-KW"/>
</dbReference>
<dbReference type="AlphaFoldDB" id="A0A418ZQ40"/>
<dbReference type="SUPFAM" id="SSF52540">
    <property type="entry name" value="P-loop containing nucleoside triphosphate hydrolases"/>
    <property type="match status" value="1"/>
</dbReference>
<reference evidence="1 2" key="1">
    <citation type="submission" date="2018-09" db="EMBL/GenBank/DDBJ databases">
        <title>Paracoccus onubensis nov. sp. a moderate halophilic bacterium isolated from Gruta de las Maravillas (Aracena, Spain).</title>
        <authorList>
            <person name="Jurado V."/>
            <person name="Gutierrez-Patricio S."/>
            <person name="Gonzalez-Pimentel J.L."/>
            <person name="Laiz L."/>
            <person name="Saiz-Jimenez C."/>
        </authorList>
    </citation>
    <scope>NUCLEOTIDE SEQUENCE [LARGE SCALE GENOMIC DNA]</scope>
    <source>
        <strain evidence="1 2">DSM 19484</strain>
    </source>
</reference>
<evidence type="ECO:0000313" key="1">
    <source>
        <dbReference type="EMBL" id="RJK97347.1"/>
    </source>
</evidence>
<keyword evidence="1" id="KW-0418">Kinase</keyword>
<dbReference type="Gene3D" id="3.40.50.300">
    <property type="entry name" value="P-loop containing nucleotide triphosphate hydrolases"/>
    <property type="match status" value="1"/>
</dbReference>
<dbReference type="PANTHER" id="PTHR10285">
    <property type="entry name" value="URIDINE KINASE"/>
    <property type="match status" value="1"/>
</dbReference>
<organism evidence="1 2">
    <name type="scientific">Paracoccus aestuarii</name>
    <dbReference type="NCBI Taxonomy" id="453842"/>
    <lineage>
        <taxon>Bacteria</taxon>
        <taxon>Pseudomonadati</taxon>
        <taxon>Pseudomonadota</taxon>
        <taxon>Alphaproteobacteria</taxon>
        <taxon>Rhodobacterales</taxon>
        <taxon>Paracoccaceae</taxon>
        <taxon>Paracoccus</taxon>
    </lineage>
</organism>
<accession>A0A418ZQ40</accession>
<proteinExistence type="predicted"/>
<gene>
    <name evidence="1" type="ORF">D3P06_16830</name>
</gene>
<sequence>MTERIGLEALTARLRDLARGPGRAMVALAGPPGAGKSHVTDALLAAVRGAALLPMDGFHLDDRLLTARGDLARKGAPWTFDLDGFAVMLDRLAADDGRAVLAPVFDRDLEISRAAAREIAPEARLILVEGNYLLLDQPGWRDLARHFALSVMLDVPEPVLRARLAARWRALPPDQARAKLEGNDLPNMALVLQASRAPDVILPNG</sequence>